<protein>
    <recommendedName>
        <fullName evidence="3">DUF3168 domain-containing protein</fullName>
    </recommendedName>
</protein>
<name>A0ABS8FT56_9FIRM</name>
<reference evidence="1 2" key="1">
    <citation type="submission" date="2021-10" db="EMBL/GenBank/DDBJ databases">
        <title>Anaerobic single-cell dispensing facilitates the cultivation of human gut bacteria.</title>
        <authorList>
            <person name="Afrizal A."/>
        </authorList>
    </citation>
    <scope>NUCLEOTIDE SEQUENCE [LARGE SCALE GENOMIC DNA]</scope>
    <source>
        <strain evidence="1 2">CLA-AA-H212</strain>
    </source>
</reference>
<dbReference type="EMBL" id="JAJEQT010000008">
    <property type="protein sequence ID" value="MCC2219562.1"/>
    <property type="molecule type" value="Genomic_DNA"/>
</dbReference>
<comment type="caution">
    <text evidence="1">The sequence shown here is derived from an EMBL/GenBank/DDBJ whole genome shotgun (WGS) entry which is preliminary data.</text>
</comment>
<gene>
    <name evidence="1" type="ORF">LKD28_11050</name>
</gene>
<evidence type="ECO:0000313" key="1">
    <source>
        <dbReference type="EMBL" id="MCC2219562.1"/>
    </source>
</evidence>
<evidence type="ECO:0000313" key="2">
    <source>
        <dbReference type="Proteomes" id="UP001198495"/>
    </source>
</evidence>
<dbReference type="Proteomes" id="UP001198495">
    <property type="component" value="Unassembled WGS sequence"/>
</dbReference>
<sequence length="104" mass="11858">MTIADVKKVLSVPGVTVHYDHAPVGTKVPYVTYTCHADSNFFADDKVYQKISSMRAVLYSTKKNEKLEAMIEDALNEAEIPWSMTDEFENEQKVFMTIYEAKTI</sequence>
<keyword evidence="2" id="KW-1185">Reference proteome</keyword>
<organism evidence="1 2">
    <name type="scientific">Coprococcus hominis</name>
    <name type="common">ex Arizal et al. 2022</name>
    <dbReference type="NCBI Taxonomy" id="2881262"/>
    <lineage>
        <taxon>Bacteria</taxon>
        <taxon>Bacillati</taxon>
        <taxon>Bacillota</taxon>
        <taxon>Clostridia</taxon>
        <taxon>Lachnospirales</taxon>
        <taxon>Lachnospiraceae</taxon>
        <taxon>Coprococcus</taxon>
    </lineage>
</organism>
<dbReference type="RefSeq" id="WP_227573455.1">
    <property type="nucleotide sequence ID" value="NZ_JAJEQT010000008.1"/>
</dbReference>
<evidence type="ECO:0008006" key="3">
    <source>
        <dbReference type="Google" id="ProtNLM"/>
    </source>
</evidence>
<accession>A0ABS8FT56</accession>
<proteinExistence type="predicted"/>